<dbReference type="PANTHER" id="PTHR42873:SF1">
    <property type="entry name" value="S-ADENOSYLMETHIONINE-DEPENDENT METHYLTRANSFERASE DOMAIN-CONTAINING PROTEIN"/>
    <property type="match status" value="1"/>
</dbReference>
<keyword evidence="4" id="KW-0808">Transferase</keyword>
<reference evidence="9 11" key="1">
    <citation type="submission" date="2020-06" db="EMBL/GenBank/DDBJ databases">
        <title>Anoxygenic phototrophic Chloroflexota member uses a Type I reaction center.</title>
        <authorList>
            <person name="Tsuji J.M."/>
            <person name="Shaw N.A."/>
            <person name="Nagashima S."/>
            <person name="Venkiteswaran J."/>
            <person name="Schiff S.L."/>
            <person name="Hanada S."/>
            <person name="Tank M."/>
            <person name="Neufeld J.D."/>
        </authorList>
    </citation>
    <scope>NUCLEOTIDE SEQUENCE [LARGE SCALE GENOMIC DNA]</scope>
    <source>
        <strain evidence="9">L227-S17</strain>
    </source>
</reference>
<keyword evidence="12" id="KW-1185">Reference proteome</keyword>
<dbReference type="GO" id="GO:0032259">
    <property type="term" value="P:methylation"/>
    <property type="evidence" value="ECO:0007669"/>
    <property type="project" value="UniProtKB-KW"/>
</dbReference>
<keyword evidence="2" id="KW-0963">Cytoplasm</keyword>
<dbReference type="CDD" id="cd11572">
    <property type="entry name" value="RlmI_M_like"/>
    <property type="match status" value="1"/>
</dbReference>
<dbReference type="CDD" id="cd21153">
    <property type="entry name" value="PUA_RlmI"/>
    <property type="match status" value="1"/>
</dbReference>
<dbReference type="Gene3D" id="2.30.130.10">
    <property type="entry name" value="PUA domain"/>
    <property type="match status" value="1"/>
</dbReference>
<dbReference type="Proteomes" id="UP001431572">
    <property type="component" value="Chromosome 1"/>
</dbReference>
<dbReference type="SUPFAM" id="SSF53335">
    <property type="entry name" value="S-adenosyl-L-methionine-dependent methyltransferases"/>
    <property type="match status" value="1"/>
</dbReference>
<dbReference type="Gene3D" id="3.30.750.80">
    <property type="entry name" value="RNA methyltransferase domain (HRMD) like"/>
    <property type="match status" value="1"/>
</dbReference>
<dbReference type="InterPro" id="IPR029063">
    <property type="entry name" value="SAM-dependent_MTases_sf"/>
</dbReference>
<name>A0A8T7M312_9CHLR</name>
<gene>
    <name evidence="9" type="ORF">HXX08_08010</name>
    <name evidence="10" type="ORF">OZ401_000946</name>
</gene>
<dbReference type="GO" id="GO:0005737">
    <property type="term" value="C:cytoplasm"/>
    <property type="evidence" value="ECO:0007669"/>
    <property type="project" value="UniProtKB-SubCell"/>
</dbReference>
<dbReference type="PANTHER" id="PTHR42873">
    <property type="entry name" value="RIBOSOMAL RNA LARGE SUBUNIT METHYLTRANSFERASE"/>
    <property type="match status" value="1"/>
</dbReference>
<proteinExistence type="inferred from homology"/>
<comment type="subcellular location">
    <subcellularLocation>
        <location evidence="1">Cytoplasm</location>
    </subcellularLocation>
</comment>
<evidence type="ECO:0000256" key="6">
    <source>
        <dbReference type="ARBA" id="ARBA00038091"/>
    </source>
</evidence>
<keyword evidence="5" id="KW-0949">S-adenosyl-L-methionine</keyword>
<dbReference type="InterPro" id="IPR036974">
    <property type="entry name" value="PUA_sf"/>
</dbReference>
<feature type="domain" description="RlmI-like PUA" evidence="8">
    <location>
        <begin position="9"/>
        <end position="71"/>
    </location>
</feature>
<evidence type="ECO:0000256" key="3">
    <source>
        <dbReference type="ARBA" id="ARBA00022603"/>
    </source>
</evidence>
<dbReference type="RefSeq" id="WP_341469562.1">
    <property type="nucleotide sequence ID" value="NZ_CP128399.1"/>
</dbReference>
<dbReference type="PROSITE" id="PS50890">
    <property type="entry name" value="PUA"/>
    <property type="match status" value="1"/>
</dbReference>
<feature type="domain" description="S-adenosylmethionine-dependent methyltransferase" evidence="7">
    <location>
        <begin position="181"/>
        <end position="378"/>
    </location>
</feature>
<evidence type="ECO:0000313" key="11">
    <source>
        <dbReference type="Proteomes" id="UP000521676"/>
    </source>
</evidence>
<dbReference type="CDD" id="cd02440">
    <property type="entry name" value="AdoMet_MTases"/>
    <property type="match status" value="1"/>
</dbReference>
<accession>A0A8T7M312</accession>
<dbReference type="Gene3D" id="3.40.50.150">
    <property type="entry name" value="Vaccinia Virus protein VP39"/>
    <property type="match status" value="1"/>
</dbReference>
<evidence type="ECO:0000313" key="10">
    <source>
        <dbReference type="EMBL" id="WJW67671.1"/>
    </source>
</evidence>
<dbReference type="InterPro" id="IPR041532">
    <property type="entry name" value="RlmI-like_PUA"/>
</dbReference>
<protein>
    <submittedName>
        <fullName evidence="9">Class I SAM-dependent rRNA methyltransferase</fullName>
    </submittedName>
</protein>
<dbReference type="SUPFAM" id="SSF88697">
    <property type="entry name" value="PUA domain-like"/>
    <property type="match status" value="1"/>
</dbReference>
<dbReference type="GO" id="GO:0008168">
    <property type="term" value="F:methyltransferase activity"/>
    <property type="evidence" value="ECO:0007669"/>
    <property type="project" value="UniProtKB-KW"/>
</dbReference>
<dbReference type="InterPro" id="IPR019614">
    <property type="entry name" value="SAM-dep_methyl-trfase"/>
</dbReference>
<dbReference type="GO" id="GO:0003723">
    <property type="term" value="F:RNA binding"/>
    <property type="evidence" value="ECO:0007669"/>
    <property type="project" value="InterPro"/>
</dbReference>
<keyword evidence="3 9" id="KW-0489">Methyltransferase</keyword>
<reference evidence="10" key="2">
    <citation type="journal article" date="2024" name="Nature">
        <title>Anoxygenic phototroph of the Chloroflexota uses a type I reaction centre.</title>
        <authorList>
            <person name="Tsuji J.M."/>
            <person name="Shaw N.A."/>
            <person name="Nagashima S."/>
            <person name="Venkiteswaran J.J."/>
            <person name="Schiff S.L."/>
            <person name="Watanabe T."/>
            <person name="Fukui M."/>
            <person name="Hanada S."/>
            <person name="Tank M."/>
            <person name="Neufeld J.D."/>
        </authorList>
    </citation>
    <scope>NUCLEOTIDE SEQUENCE</scope>
    <source>
        <strain evidence="10">L227-S17</strain>
    </source>
</reference>
<evidence type="ECO:0000256" key="4">
    <source>
        <dbReference type="ARBA" id="ARBA00022679"/>
    </source>
</evidence>
<dbReference type="Proteomes" id="UP000521676">
    <property type="component" value="Unassembled WGS sequence"/>
</dbReference>
<evidence type="ECO:0000256" key="5">
    <source>
        <dbReference type="ARBA" id="ARBA00022691"/>
    </source>
</evidence>
<organism evidence="9 11">
    <name type="scientific">Candidatus Chlorohelix allophototropha</name>
    <dbReference type="NCBI Taxonomy" id="3003348"/>
    <lineage>
        <taxon>Bacteria</taxon>
        <taxon>Bacillati</taxon>
        <taxon>Chloroflexota</taxon>
        <taxon>Chloroflexia</taxon>
        <taxon>Candidatus Chloroheliales</taxon>
        <taxon>Candidatus Chloroheliaceae</taxon>
        <taxon>Candidatus Chlorohelix</taxon>
    </lineage>
</organism>
<evidence type="ECO:0000313" key="9">
    <source>
        <dbReference type="EMBL" id="NWJ45806.1"/>
    </source>
</evidence>
<comment type="similarity">
    <text evidence="6">Belongs to the methyltransferase superfamily. RlmI family.</text>
</comment>
<dbReference type="InterPro" id="IPR015947">
    <property type="entry name" value="PUA-like_sf"/>
</dbReference>
<evidence type="ECO:0000259" key="7">
    <source>
        <dbReference type="Pfam" id="PF10672"/>
    </source>
</evidence>
<evidence type="ECO:0000313" key="12">
    <source>
        <dbReference type="Proteomes" id="UP001431572"/>
    </source>
</evidence>
<dbReference type="AlphaFoldDB" id="A0A8T7M312"/>
<evidence type="ECO:0000256" key="2">
    <source>
        <dbReference type="ARBA" id="ARBA00022490"/>
    </source>
</evidence>
<dbReference type="EMBL" id="CP128399">
    <property type="protein sequence ID" value="WJW67671.1"/>
    <property type="molecule type" value="Genomic_DNA"/>
</dbReference>
<sequence length="399" mass="44415">MNTPNYPKLKLKPGRDWTARRGHPWVFSGALQTPVPPHKAGTVVDLEDAGGEFVARGYYNSGTDIAVRILTANPNMPANTHFFATRLAEAYNLRKMHLDLETTTAFRLVNAEGDFIPGLIADYYAGVVVIQSHTAGIDQLLDYIIEGIRQVLQPDALLVRNDVQVRTREGLKREEPRLIFGEIPKELVITENSLKFVINPWTGQKTGFYADQRDKRLALLRYSNGDSLLNCFSYSGGFSVYAASANPKLKTTNLDQSAAALALARRNFSINELDADKHEFVVADSFEYLQSCTERYDTVILDPPAFAKSHREKEKALQGYVRLNTLGLPLIKPGGILLTCSCSGSISMEDFSGTIAQAAAQTHRRVQILESFENGLDHPVNIFTPESRYLKALFCRVLD</sequence>
<dbReference type="Pfam" id="PF10672">
    <property type="entry name" value="Methyltrans_SAM"/>
    <property type="match status" value="1"/>
</dbReference>
<dbReference type="EMBL" id="JACATZ010000001">
    <property type="protein sequence ID" value="NWJ45806.1"/>
    <property type="molecule type" value="Genomic_DNA"/>
</dbReference>
<evidence type="ECO:0000256" key="1">
    <source>
        <dbReference type="ARBA" id="ARBA00004496"/>
    </source>
</evidence>
<dbReference type="Pfam" id="PF17785">
    <property type="entry name" value="PUA_3"/>
    <property type="match status" value="1"/>
</dbReference>
<evidence type="ECO:0000259" key="8">
    <source>
        <dbReference type="Pfam" id="PF17785"/>
    </source>
</evidence>